<dbReference type="InterPro" id="IPR012675">
    <property type="entry name" value="Beta-grasp_dom_sf"/>
</dbReference>
<dbReference type="SUPFAM" id="SSF54285">
    <property type="entry name" value="MoaD/ThiS"/>
    <property type="match status" value="1"/>
</dbReference>
<protein>
    <recommendedName>
        <fullName evidence="5">Ubiquitin-related modifier 1</fullName>
    </recommendedName>
</protein>
<keyword evidence="7" id="KW-1185">Reference proteome</keyword>
<name>A0A8C4WVI8_EPTBU</name>
<dbReference type="Ensembl" id="ENSEBUT00000014082.1">
    <property type="protein sequence ID" value="ENSEBUP00000013506.1"/>
    <property type="gene ID" value="ENSEBUG00000008527.1"/>
</dbReference>
<dbReference type="AlphaFoldDB" id="A0A8C4WVI8"/>
<sequence length="75" mass="8528">MSGSYHFLLVQVGGGKLPHYCRFLCTGSMRNLLKWIRLHLLTDRPELLLHGDSGQLEYNLEEEDTVLFISTLHGG</sequence>
<dbReference type="InterPro" id="IPR016155">
    <property type="entry name" value="Mopterin_synth/thiamin_S_b"/>
</dbReference>
<dbReference type="Gene3D" id="3.10.20.30">
    <property type="match status" value="1"/>
</dbReference>
<evidence type="ECO:0000256" key="1">
    <source>
        <dbReference type="ARBA" id="ARBA00022490"/>
    </source>
</evidence>
<evidence type="ECO:0000256" key="5">
    <source>
        <dbReference type="RuleBase" id="RU361182"/>
    </source>
</evidence>
<keyword evidence="3 5" id="KW-0819">tRNA processing</keyword>
<dbReference type="InterPro" id="IPR015221">
    <property type="entry name" value="Urm1"/>
</dbReference>
<evidence type="ECO:0000256" key="2">
    <source>
        <dbReference type="ARBA" id="ARBA00022499"/>
    </source>
</evidence>
<reference evidence="6" key="2">
    <citation type="submission" date="2025-09" db="UniProtKB">
        <authorList>
            <consortium name="Ensembl"/>
        </authorList>
    </citation>
    <scope>IDENTIFICATION</scope>
</reference>
<reference evidence="6" key="1">
    <citation type="submission" date="2025-08" db="UniProtKB">
        <authorList>
            <consortium name="Ensembl"/>
        </authorList>
    </citation>
    <scope>IDENTIFICATION</scope>
</reference>
<dbReference type="Proteomes" id="UP000694388">
    <property type="component" value="Unplaced"/>
</dbReference>
<evidence type="ECO:0000313" key="7">
    <source>
        <dbReference type="Proteomes" id="UP000694388"/>
    </source>
</evidence>
<proteinExistence type="inferred from homology"/>
<keyword evidence="2" id="KW-1017">Isopeptide bond</keyword>
<dbReference type="GO" id="GO:0005737">
    <property type="term" value="C:cytoplasm"/>
    <property type="evidence" value="ECO:0007669"/>
    <property type="project" value="UniProtKB-SubCell"/>
</dbReference>
<evidence type="ECO:0000256" key="3">
    <source>
        <dbReference type="ARBA" id="ARBA00022694"/>
    </source>
</evidence>
<accession>A0A8C4WVI8</accession>
<comment type="pathway">
    <text evidence="5">tRNA modification; 5-methoxycarbonylmethyl-2-thiouridine-tRNA biosynthesis.</text>
</comment>
<dbReference type="GO" id="GO:0034227">
    <property type="term" value="P:tRNA thio-modification"/>
    <property type="evidence" value="ECO:0007669"/>
    <property type="project" value="InterPro"/>
</dbReference>
<dbReference type="Pfam" id="PF09138">
    <property type="entry name" value="Urm1"/>
    <property type="match status" value="1"/>
</dbReference>
<comment type="subcellular location">
    <subcellularLocation>
        <location evidence="5">Cytoplasm</location>
    </subcellularLocation>
</comment>
<keyword evidence="1 5" id="KW-0963">Cytoplasm</keyword>
<organism evidence="6 7">
    <name type="scientific">Eptatretus burgeri</name>
    <name type="common">Inshore hagfish</name>
    <dbReference type="NCBI Taxonomy" id="7764"/>
    <lineage>
        <taxon>Eukaryota</taxon>
        <taxon>Metazoa</taxon>
        <taxon>Chordata</taxon>
        <taxon>Craniata</taxon>
        <taxon>Vertebrata</taxon>
        <taxon>Cyclostomata</taxon>
        <taxon>Myxini</taxon>
        <taxon>Myxiniformes</taxon>
        <taxon>Myxinidae</taxon>
        <taxon>Eptatretinae</taxon>
        <taxon>Eptatretus</taxon>
    </lineage>
</organism>
<evidence type="ECO:0000313" key="6">
    <source>
        <dbReference type="Ensembl" id="ENSEBUP00000013506.1"/>
    </source>
</evidence>
<dbReference type="UniPathway" id="UPA00988"/>
<keyword evidence="4" id="KW-0833">Ubl conjugation pathway</keyword>
<evidence type="ECO:0000256" key="4">
    <source>
        <dbReference type="ARBA" id="ARBA00022786"/>
    </source>
</evidence>
<comment type="similarity">
    <text evidence="5">Belongs to the URM1 family.</text>
</comment>